<evidence type="ECO:0000256" key="2">
    <source>
        <dbReference type="ARBA" id="ARBA00022490"/>
    </source>
</evidence>
<feature type="binding site" evidence="6">
    <location>
        <position position="206"/>
    </location>
    <ligand>
        <name>S-adenosyl-L-methionine</name>
        <dbReference type="ChEBI" id="CHEBI:59789"/>
    </ligand>
</feature>
<comment type="catalytic activity">
    <reaction evidence="6">
        <text>L-lysyl-[protein] + 3 S-adenosyl-L-methionine = N(6),N(6),N(6)-trimethyl-L-lysyl-[protein] + 3 S-adenosyl-L-homocysteine + 3 H(+)</text>
        <dbReference type="Rhea" id="RHEA:54192"/>
        <dbReference type="Rhea" id="RHEA-COMP:9752"/>
        <dbReference type="Rhea" id="RHEA-COMP:13826"/>
        <dbReference type="ChEBI" id="CHEBI:15378"/>
        <dbReference type="ChEBI" id="CHEBI:29969"/>
        <dbReference type="ChEBI" id="CHEBI:57856"/>
        <dbReference type="ChEBI" id="CHEBI:59789"/>
        <dbReference type="ChEBI" id="CHEBI:61961"/>
    </reaction>
</comment>
<evidence type="ECO:0000256" key="6">
    <source>
        <dbReference type="HAMAP-Rule" id="MF_00735"/>
    </source>
</evidence>
<evidence type="ECO:0000256" key="4">
    <source>
        <dbReference type="ARBA" id="ARBA00022679"/>
    </source>
</evidence>
<dbReference type="PANTHER" id="PTHR43648:SF1">
    <property type="entry name" value="ELECTRON TRANSFER FLAVOPROTEIN BETA SUBUNIT LYSINE METHYLTRANSFERASE"/>
    <property type="match status" value="1"/>
</dbReference>
<dbReference type="InterPro" id="IPR004498">
    <property type="entry name" value="Ribosomal_PrmA_MeTrfase"/>
</dbReference>
<feature type="binding site" evidence="6">
    <location>
        <position position="163"/>
    </location>
    <ligand>
        <name>S-adenosyl-L-methionine</name>
        <dbReference type="ChEBI" id="CHEBI:59789"/>
    </ligand>
</feature>
<dbReference type="EC" id="2.1.1.-" evidence="6"/>
<accession>A0A239KBF0</accession>
<dbReference type="NCBIfam" id="TIGR00406">
    <property type="entry name" value="prmA"/>
    <property type="match status" value="1"/>
</dbReference>
<dbReference type="GO" id="GO:0005840">
    <property type="term" value="C:ribosome"/>
    <property type="evidence" value="ECO:0007669"/>
    <property type="project" value="UniProtKB-KW"/>
</dbReference>
<keyword evidence="4 6" id="KW-0808">Transferase</keyword>
<dbReference type="CDD" id="cd02440">
    <property type="entry name" value="AdoMet_MTases"/>
    <property type="match status" value="1"/>
</dbReference>
<keyword evidence="3 6" id="KW-0489">Methyltransferase</keyword>
<dbReference type="GO" id="GO:0005737">
    <property type="term" value="C:cytoplasm"/>
    <property type="evidence" value="ECO:0007669"/>
    <property type="project" value="UniProtKB-SubCell"/>
</dbReference>
<dbReference type="Gene3D" id="3.40.50.150">
    <property type="entry name" value="Vaccinia Virus protein VP39"/>
    <property type="match status" value="1"/>
</dbReference>
<evidence type="ECO:0000256" key="5">
    <source>
        <dbReference type="ARBA" id="ARBA00022691"/>
    </source>
</evidence>
<gene>
    <name evidence="6" type="primary">prmA</name>
    <name evidence="7" type="ORF">SAMN05446037_10457</name>
</gene>
<dbReference type="InterPro" id="IPR029063">
    <property type="entry name" value="SAM-dependent_MTases_sf"/>
</dbReference>
<proteinExistence type="inferred from homology"/>
<dbReference type="EMBL" id="FZOJ01000045">
    <property type="protein sequence ID" value="SNT15003.1"/>
    <property type="molecule type" value="Genomic_DNA"/>
</dbReference>
<dbReference type="GO" id="GO:0016279">
    <property type="term" value="F:protein-lysine N-methyltransferase activity"/>
    <property type="evidence" value="ECO:0007669"/>
    <property type="project" value="RHEA"/>
</dbReference>
<dbReference type="GO" id="GO:0032259">
    <property type="term" value="P:methylation"/>
    <property type="evidence" value="ECO:0007669"/>
    <property type="project" value="UniProtKB-KW"/>
</dbReference>
<dbReference type="AlphaFoldDB" id="A0A239KBF0"/>
<keyword evidence="2 6" id="KW-0963">Cytoplasm</keyword>
<name>A0A239KBF0_9FIRM</name>
<dbReference type="PIRSF" id="PIRSF000401">
    <property type="entry name" value="RPL11_MTase"/>
    <property type="match status" value="1"/>
</dbReference>
<comment type="function">
    <text evidence="6">Methylates ribosomal protein L11.</text>
</comment>
<evidence type="ECO:0000313" key="7">
    <source>
        <dbReference type="EMBL" id="SNT15003.1"/>
    </source>
</evidence>
<comment type="subcellular location">
    <subcellularLocation>
        <location evidence="6">Cytoplasm</location>
    </subcellularLocation>
</comment>
<evidence type="ECO:0000256" key="3">
    <source>
        <dbReference type="ARBA" id="ARBA00022603"/>
    </source>
</evidence>
<comment type="similarity">
    <text evidence="1 6">Belongs to the methyltransferase superfamily. PrmA family.</text>
</comment>
<evidence type="ECO:0000256" key="1">
    <source>
        <dbReference type="ARBA" id="ARBA00009741"/>
    </source>
</evidence>
<dbReference type="InterPro" id="IPR050078">
    <property type="entry name" value="Ribosomal_L11_MeTrfase_PrmA"/>
</dbReference>
<sequence>MMEWVEVSIKTTTEAVEAVANILYDAGVAGVVIEDPNDLNFMETDENSWDYVDEAIFDNDYEGAIIKGYLPETPDLVDKIELIRQSVELLPQYGLDVGIGEVTTLEVHEEDWSESWKKYYKTTKIGRNIIIKPTWEDYQHDGDELVIEMDPGMAFGTGTHETTMMCVMELENYVQPNSTVFDIGCGSGILGITAAKLGAQKVIAVDIDEVAVDATRNNVNHNGVEEVVDIRQGNLMDVVTEKADIVVANIIAEVIILLSKDIRQFLVEGGIFIASGIILDKIDTVKESLISMGLEILKVDTMGEWAVIVSKVKDENHE</sequence>
<evidence type="ECO:0000313" key="8">
    <source>
        <dbReference type="Proteomes" id="UP000198304"/>
    </source>
</evidence>
<reference evidence="7 8" key="1">
    <citation type="submission" date="2017-06" db="EMBL/GenBank/DDBJ databases">
        <authorList>
            <person name="Kim H.J."/>
            <person name="Triplett B.A."/>
        </authorList>
    </citation>
    <scope>NUCLEOTIDE SEQUENCE [LARGE SCALE GENOMIC DNA]</scope>
    <source>
        <strain evidence="7 8">SCA</strain>
    </source>
</reference>
<feature type="binding site" evidence="6">
    <location>
        <position position="249"/>
    </location>
    <ligand>
        <name>S-adenosyl-L-methionine</name>
        <dbReference type="ChEBI" id="CHEBI:59789"/>
    </ligand>
</feature>
<dbReference type="SUPFAM" id="SSF53335">
    <property type="entry name" value="S-adenosyl-L-methionine-dependent methyltransferases"/>
    <property type="match status" value="1"/>
</dbReference>
<dbReference type="Proteomes" id="UP000198304">
    <property type="component" value="Unassembled WGS sequence"/>
</dbReference>
<dbReference type="PANTHER" id="PTHR43648">
    <property type="entry name" value="ELECTRON TRANSFER FLAVOPROTEIN BETA SUBUNIT LYSINE METHYLTRANSFERASE"/>
    <property type="match status" value="1"/>
</dbReference>
<dbReference type="HAMAP" id="MF_00735">
    <property type="entry name" value="Methyltr_PrmA"/>
    <property type="match status" value="1"/>
</dbReference>
<keyword evidence="7" id="KW-0687">Ribonucleoprotein</keyword>
<feature type="binding site" evidence="6">
    <location>
        <position position="184"/>
    </location>
    <ligand>
        <name>S-adenosyl-L-methionine</name>
        <dbReference type="ChEBI" id="CHEBI:59789"/>
    </ligand>
</feature>
<protein>
    <recommendedName>
        <fullName evidence="6">Ribosomal protein L11 methyltransferase</fullName>
        <shortName evidence="6">L11 Mtase</shortName>
        <ecNumber evidence="6">2.1.1.-</ecNumber>
    </recommendedName>
</protein>
<keyword evidence="8" id="KW-1185">Reference proteome</keyword>
<dbReference type="Pfam" id="PF06325">
    <property type="entry name" value="PrmA"/>
    <property type="match status" value="1"/>
</dbReference>
<organism evidence="7 8">
    <name type="scientific">Anaerovirgula multivorans</name>
    <dbReference type="NCBI Taxonomy" id="312168"/>
    <lineage>
        <taxon>Bacteria</taxon>
        <taxon>Bacillati</taxon>
        <taxon>Bacillota</taxon>
        <taxon>Clostridia</taxon>
        <taxon>Peptostreptococcales</taxon>
        <taxon>Natronincolaceae</taxon>
        <taxon>Anaerovirgula</taxon>
    </lineage>
</organism>
<keyword evidence="5 6" id="KW-0949">S-adenosyl-L-methionine</keyword>
<keyword evidence="7" id="KW-0689">Ribosomal protein</keyword>